<dbReference type="Gene3D" id="1.25.40.20">
    <property type="entry name" value="Ankyrin repeat-containing domain"/>
    <property type="match status" value="1"/>
</dbReference>
<protein>
    <submittedName>
        <fullName evidence="3">Uncharacterized protein</fullName>
    </submittedName>
</protein>
<dbReference type="PANTHER" id="PTHR24198">
    <property type="entry name" value="ANKYRIN REPEAT AND PROTEIN KINASE DOMAIN-CONTAINING PROTEIN"/>
    <property type="match status" value="1"/>
</dbReference>
<evidence type="ECO:0000313" key="3">
    <source>
        <dbReference type="EMBL" id="KAK3094186.1"/>
    </source>
</evidence>
<evidence type="ECO:0000256" key="2">
    <source>
        <dbReference type="ARBA" id="ARBA00023043"/>
    </source>
</evidence>
<evidence type="ECO:0000256" key="1">
    <source>
        <dbReference type="ARBA" id="ARBA00022737"/>
    </source>
</evidence>
<dbReference type="PANTHER" id="PTHR24198:SF165">
    <property type="entry name" value="ANKYRIN REPEAT-CONTAINING PROTEIN-RELATED"/>
    <property type="match status" value="1"/>
</dbReference>
<dbReference type="SUPFAM" id="SSF48403">
    <property type="entry name" value="Ankyrin repeat"/>
    <property type="match status" value="1"/>
</dbReference>
<name>A0AA88XXC5_PINIB</name>
<organism evidence="3 4">
    <name type="scientific">Pinctada imbricata</name>
    <name type="common">Atlantic pearl-oyster</name>
    <name type="synonym">Pinctada martensii</name>
    <dbReference type="NCBI Taxonomy" id="66713"/>
    <lineage>
        <taxon>Eukaryota</taxon>
        <taxon>Metazoa</taxon>
        <taxon>Spiralia</taxon>
        <taxon>Lophotrochozoa</taxon>
        <taxon>Mollusca</taxon>
        <taxon>Bivalvia</taxon>
        <taxon>Autobranchia</taxon>
        <taxon>Pteriomorphia</taxon>
        <taxon>Pterioida</taxon>
        <taxon>Pterioidea</taxon>
        <taxon>Pteriidae</taxon>
        <taxon>Pinctada</taxon>
    </lineage>
</organism>
<dbReference type="SMART" id="SM00248">
    <property type="entry name" value="ANK"/>
    <property type="match status" value="4"/>
</dbReference>
<dbReference type="AlphaFoldDB" id="A0AA88XXC5"/>
<gene>
    <name evidence="3" type="ORF">FSP39_025189</name>
</gene>
<dbReference type="InterPro" id="IPR036770">
    <property type="entry name" value="Ankyrin_rpt-contain_sf"/>
</dbReference>
<reference evidence="3" key="1">
    <citation type="submission" date="2019-08" db="EMBL/GenBank/DDBJ databases">
        <title>The improved chromosome-level genome for the pearl oyster Pinctada fucata martensii using PacBio sequencing and Hi-C.</title>
        <authorList>
            <person name="Zheng Z."/>
        </authorList>
    </citation>
    <scope>NUCLEOTIDE SEQUENCE</scope>
    <source>
        <strain evidence="3">ZZ-2019</strain>
        <tissue evidence="3">Adductor muscle</tissue>
    </source>
</reference>
<proteinExistence type="predicted"/>
<dbReference type="EMBL" id="VSWD01000009">
    <property type="protein sequence ID" value="KAK3094186.1"/>
    <property type="molecule type" value="Genomic_DNA"/>
</dbReference>
<accession>A0AA88XXC5</accession>
<evidence type="ECO:0000313" key="4">
    <source>
        <dbReference type="Proteomes" id="UP001186944"/>
    </source>
</evidence>
<dbReference type="Proteomes" id="UP001186944">
    <property type="component" value="Unassembled WGS sequence"/>
</dbReference>
<sequence>MADKVDSSVKGFLDSVKKNQSPEEFRVYLTHCPRDGVLKWRDENQLDLLHHCILADSPEAVNYLLNNGYFLEPHTPEVSPYLHLAAKLGHRTVINMLLNQRPHDNCLSDLSLYPDDNGQNNGKKLMPVDVAANSGHTNCVHFLLSQTIVKAHPDHEKSPYIVLATIADSPLAVKLLLKDKPKSSDIDAAVTTAVRGARSECLDVLLGTGHKTHKLFDGVNLYHALYTHSSTMYFEKDRYENMADVTAVLIKHKHDVESRTPSNTYPLYSCLYNAISVHNYQYSKQYLRCVRLLLGENADPNFDEYKFEFSQIKGGKKSVKGRCSYSSAIHCLLDTSETHFDAFDSKDDAYRFITDFADALAQHGANCNQVGRLGDQKSQVAGTVLHQFAKTSAEISVGHDLLKFMLRSGCDPDIGVKGKYAINTFADFAFAKLNSLKPTDKGPNLRDEIMVLLQMCDHMTRAKILECLKVFKKDHDRNPPPRIKPYVDLIIKELEGRTRSILPLKRLVADVIWKLCRRDPRTVHKLSVSPKVKTQILPIQ</sequence>
<keyword evidence="1" id="KW-0677">Repeat</keyword>
<keyword evidence="2" id="KW-0040">ANK repeat</keyword>
<keyword evidence="4" id="KW-1185">Reference proteome</keyword>
<dbReference type="InterPro" id="IPR002110">
    <property type="entry name" value="Ankyrin_rpt"/>
</dbReference>
<comment type="caution">
    <text evidence="3">The sequence shown here is derived from an EMBL/GenBank/DDBJ whole genome shotgun (WGS) entry which is preliminary data.</text>
</comment>